<dbReference type="InterPro" id="IPR044845">
    <property type="entry name" value="HPAT/SRGT1-like"/>
</dbReference>
<dbReference type="AlphaFoldDB" id="A2WY27"/>
<evidence type="ECO:0000256" key="2">
    <source>
        <dbReference type="ARBA" id="ARBA00022676"/>
    </source>
</evidence>
<dbReference type="PANTHER" id="PTHR31485">
    <property type="entry name" value="PEPTIDYL SERINE ALPHA-GALACTOSYLTRANSFERASE"/>
    <property type="match status" value="1"/>
</dbReference>
<evidence type="ECO:0000256" key="3">
    <source>
        <dbReference type="ARBA" id="ARBA00022679"/>
    </source>
</evidence>
<dbReference type="GO" id="GO:0016757">
    <property type="term" value="F:glycosyltransferase activity"/>
    <property type="evidence" value="ECO:0007669"/>
    <property type="project" value="UniProtKB-KW"/>
</dbReference>
<evidence type="ECO:0000313" key="11">
    <source>
        <dbReference type="Proteomes" id="UP000007015"/>
    </source>
</evidence>
<gene>
    <name evidence="10" type="ORF">OsI_04830</name>
</gene>
<keyword evidence="3" id="KW-0808">Transferase</keyword>
<keyword evidence="2" id="KW-0328">Glycosyltransferase</keyword>
<evidence type="ECO:0000256" key="5">
    <source>
        <dbReference type="ARBA" id="ARBA00022989"/>
    </source>
</evidence>
<evidence type="ECO:0000259" key="9">
    <source>
        <dbReference type="Pfam" id="PF23452"/>
    </source>
</evidence>
<keyword evidence="8" id="KW-0732">Signal</keyword>
<organism evidence="10 11">
    <name type="scientific">Oryza sativa subsp. indica</name>
    <name type="common">Rice</name>
    <dbReference type="NCBI Taxonomy" id="39946"/>
    <lineage>
        <taxon>Eukaryota</taxon>
        <taxon>Viridiplantae</taxon>
        <taxon>Streptophyta</taxon>
        <taxon>Embryophyta</taxon>
        <taxon>Tracheophyta</taxon>
        <taxon>Spermatophyta</taxon>
        <taxon>Magnoliopsida</taxon>
        <taxon>Liliopsida</taxon>
        <taxon>Poales</taxon>
        <taxon>Poaceae</taxon>
        <taxon>BOP clade</taxon>
        <taxon>Oryzoideae</taxon>
        <taxon>Oryzeae</taxon>
        <taxon>Oryzinae</taxon>
        <taxon>Oryza</taxon>
        <taxon>Oryza sativa</taxon>
    </lineage>
</organism>
<feature type="domain" description="Hydroxyproline O-arabinosyltransferase-like" evidence="9">
    <location>
        <begin position="339"/>
        <end position="536"/>
    </location>
</feature>
<dbReference type="EMBL" id="CM000126">
    <property type="protein sequence ID" value="EAY76873.1"/>
    <property type="molecule type" value="Genomic_DNA"/>
</dbReference>
<dbReference type="PANTHER" id="PTHR31485:SF7">
    <property type="entry name" value="PEPTIDYL SERINE ALPHA-GALACTOSYLTRANSFERASE"/>
    <property type="match status" value="1"/>
</dbReference>
<dbReference type="STRING" id="39946.A2WY27"/>
<dbReference type="Pfam" id="PF23452">
    <property type="entry name" value="HPAT"/>
    <property type="match status" value="2"/>
</dbReference>
<comment type="subcellular location">
    <subcellularLocation>
        <location evidence="1">Membrane</location>
        <topology evidence="1">Single-pass membrane protein</topology>
    </subcellularLocation>
</comment>
<keyword evidence="5 7" id="KW-1133">Transmembrane helix</keyword>
<dbReference type="HOGENOM" id="CLU_018998_1_0_1"/>
<name>A2WY27_ORYSI</name>
<feature type="signal peptide" evidence="8">
    <location>
        <begin position="1"/>
        <end position="22"/>
    </location>
</feature>
<dbReference type="Proteomes" id="UP000007015">
    <property type="component" value="Chromosome 1"/>
</dbReference>
<evidence type="ECO:0000256" key="1">
    <source>
        <dbReference type="ARBA" id="ARBA00004167"/>
    </source>
</evidence>
<evidence type="ECO:0000313" key="10">
    <source>
        <dbReference type="EMBL" id="EAY76873.1"/>
    </source>
</evidence>
<dbReference type="GO" id="GO:0016020">
    <property type="term" value="C:membrane"/>
    <property type="evidence" value="ECO:0007669"/>
    <property type="project" value="UniProtKB-SubCell"/>
</dbReference>
<keyword evidence="11" id="KW-1185">Reference proteome</keyword>
<dbReference type="Gramene" id="BGIOSGA000305-TA">
    <property type="protein sequence ID" value="BGIOSGA000305-PA"/>
    <property type="gene ID" value="BGIOSGA000305"/>
</dbReference>
<evidence type="ECO:0000256" key="4">
    <source>
        <dbReference type="ARBA" id="ARBA00022692"/>
    </source>
</evidence>
<proteinExistence type="predicted"/>
<sequence>MAAAAVAVVAALLLLWPSPVSSEAAAGEGRRLHTLFSVECGDYFDWQAVGLLHSLRKAGQPGGVTRLLSCAADQLPSYRGLRIGHTLQVPSYSRHPRTGDWYPAINKPAGVVHWLKHSVEANNVDWVVILDADQIVRGPIIPWELGAEKGKPVAAYYGYLKGCDNILAQLHTAHPEFCDKVGGILAMHIDDLRALAPLWLSKTEEVRQDKSHWSTNITGDIYGMGWISEMYGYSFGAAEVGLRHKINDDIMIYPGYTPRIGIDPLILHYGLPFKVGNWSFSKLEHHEDGIAYDCNRLFPPPPFPREVEMMESDPNVKRGLYLSIECINTLNEGLVLHHASGMTDVLHSFARYPAINKPAAVLHWISHVETDAEFIVILDADMIMRGPITPWEYGAKLGHPVSTPYEYLIGCDNILAKIHTRNPSACDKVGGVIIMHIDDLRRFAMLWLHKTEEVRADKAHYATNITGDIYSSGWISEMYGYSFAAAELGLHHIIRRDILIYPGYVPVPEVHYKVFHYGLRFGVGNWSFDKADWRNVDVVNTCWAKFPEPPDPTTVMKEDQAARERDLLSIACGRALNKALYWHHKSRDCPRPSPVDGASKKFQKVTASNDLGGGNTEQSFIHNIKQKSHIDVAKLKPIERVAATISSVHRARRLARSSRIWIIAVWAASVAVFLLVISMFFTDRRRSVSRSRISRSQKAHV</sequence>
<feature type="domain" description="Hydroxyproline O-arabinosyltransferase-like" evidence="9">
    <location>
        <begin position="56"/>
        <end position="270"/>
    </location>
</feature>
<evidence type="ECO:0000256" key="6">
    <source>
        <dbReference type="ARBA" id="ARBA00023136"/>
    </source>
</evidence>
<keyword evidence="4 7" id="KW-0812">Transmembrane</keyword>
<feature type="chain" id="PRO_5002649068" description="Hydroxyproline O-arabinosyltransferase-like domain-containing protein" evidence="8">
    <location>
        <begin position="23"/>
        <end position="701"/>
    </location>
</feature>
<dbReference type="OMA" id="EVGLQHK"/>
<keyword evidence="6 7" id="KW-0472">Membrane</keyword>
<reference evidence="10 11" key="1">
    <citation type="journal article" date="2005" name="PLoS Biol.">
        <title>The genomes of Oryza sativa: a history of duplications.</title>
        <authorList>
            <person name="Yu J."/>
            <person name="Wang J."/>
            <person name="Lin W."/>
            <person name="Li S."/>
            <person name="Li H."/>
            <person name="Zhou J."/>
            <person name="Ni P."/>
            <person name="Dong W."/>
            <person name="Hu S."/>
            <person name="Zeng C."/>
            <person name="Zhang J."/>
            <person name="Zhang Y."/>
            <person name="Li R."/>
            <person name="Xu Z."/>
            <person name="Li S."/>
            <person name="Li X."/>
            <person name="Zheng H."/>
            <person name="Cong L."/>
            <person name="Lin L."/>
            <person name="Yin J."/>
            <person name="Geng J."/>
            <person name="Li G."/>
            <person name="Shi J."/>
            <person name="Liu J."/>
            <person name="Lv H."/>
            <person name="Li J."/>
            <person name="Wang J."/>
            <person name="Deng Y."/>
            <person name="Ran L."/>
            <person name="Shi X."/>
            <person name="Wang X."/>
            <person name="Wu Q."/>
            <person name="Li C."/>
            <person name="Ren X."/>
            <person name="Wang J."/>
            <person name="Wang X."/>
            <person name="Li D."/>
            <person name="Liu D."/>
            <person name="Zhang X."/>
            <person name="Ji Z."/>
            <person name="Zhao W."/>
            <person name="Sun Y."/>
            <person name="Zhang Z."/>
            <person name="Bao J."/>
            <person name="Han Y."/>
            <person name="Dong L."/>
            <person name="Ji J."/>
            <person name="Chen P."/>
            <person name="Wu S."/>
            <person name="Liu J."/>
            <person name="Xiao Y."/>
            <person name="Bu D."/>
            <person name="Tan J."/>
            <person name="Yang L."/>
            <person name="Ye C."/>
            <person name="Zhang J."/>
            <person name="Xu J."/>
            <person name="Zhou Y."/>
            <person name="Yu Y."/>
            <person name="Zhang B."/>
            <person name="Zhuang S."/>
            <person name="Wei H."/>
            <person name="Liu B."/>
            <person name="Lei M."/>
            <person name="Yu H."/>
            <person name="Li Y."/>
            <person name="Xu H."/>
            <person name="Wei S."/>
            <person name="He X."/>
            <person name="Fang L."/>
            <person name="Zhang Z."/>
            <person name="Zhang Y."/>
            <person name="Huang X."/>
            <person name="Su Z."/>
            <person name="Tong W."/>
            <person name="Li J."/>
            <person name="Tong Z."/>
            <person name="Li S."/>
            <person name="Ye J."/>
            <person name="Wang L."/>
            <person name="Fang L."/>
            <person name="Lei T."/>
            <person name="Chen C."/>
            <person name="Chen H."/>
            <person name="Xu Z."/>
            <person name="Li H."/>
            <person name="Huang H."/>
            <person name="Zhang F."/>
            <person name="Xu H."/>
            <person name="Li N."/>
            <person name="Zhao C."/>
            <person name="Li S."/>
            <person name="Dong L."/>
            <person name="Huang Y."/>
            <person name="Li L."/>
            <person name="Xi Y."/>
            <person name="Qi Q."/>
            <person name="Li W."/>
            <person name="Zhang B."/>
            <person name="Hu W."/>
            <person name="Zhang Y."/>
            <person name="Tian X."/>
            <person name="Jiao Y."/>
            <person name="Liang X."/>
            <person name="Jin J."/>
            <person name="Gao L."/>
            <person name="Zheng W."/>
            <person name="Hao B."/>
            <person name="Liu S."/>
            <person name="Wang W."/>
            <person name="Yuan L."/>
            <person name="Cao M."/>
            <person name="McDermott J."/>
            <person name="Samudrala R."/>
            <person name="Wang J."/>
            <person name="Wong G.K."/>
            <person name="Yang H."/>
        </authorList>
    </citation>
    <scope>NUCLEOTIDE SEQUENCE [LARGE SCALE GENOMIC DNA]</scope>
    <source>
        <strain evidence="11">cv. 93-11</strain>
    </source>
</reference>
<protein>
    <recommendedName>
        <fullName evidence="9">Hydroxyproline O-arabinosyltransferase-like domain-containing protein</fullName>
    </recommendedName>
</protein>
<accession>A2WY27</accession>
<dbReference type="InterPro" id="IPR056508">
    <property type="entry name" value="HPAT-like"/>
</dbReference>
<evidence type="ECO:0000256" key="8">
    <source>
        <dbReference type="SAM" id="SignalP"/>
    </source>
</evidence>
<evidence type="ECO:0000256" key="7">
    <source>
        <dbReference type="SAM" id="Phobius"/>
    </source>
</evidence>
<feature type="transmembrane region" description="Helical" evidence="7">
    <location>
        <begin position="660"/>
        <end position="682"/>
    </location>
</feature>